<keyword evidence="1" id="KW-0520">NAD</keyword>
<dbReference type="PANTHER" id="PTHR32092:SF14">
    <property type="entry name" value="MALTOSE-6'-PHOSPHATE GLUCOSIDASE"/>
    <property type="match status" value="1"/>
</dbReference>
<reference evidence="2 3" key="1">
    <citation type="submission" date="2016-01" db="EMBL/GenBank/DDBJ databases">
        <title>Molecular Mechanisms for transfer of large genomic segments between Enterococcus faecium strains.</title>
        <authorList>
            <person name="Garcia-Solache M.A."/>
            <person name="Lebreton F."/>
            <person name="Mclaughlin R.E."/>
            <person name="Whiteaker J.D."/>
            <person name="Gilmore M.S."/>
            <person name="Rice L.B."/>
        </authorList>
    </citation>
    <scope>NUCLEOTIDE SEQUENCE [LARGE SCALE GENOMIC DNA]</scope>
    <source>
        <strain evidence="2 3">D344RRF x C68</strain>
    </source>
</reference>
<dbReference type="EMBL" id="LRHK01000005">
    <property type="protein sequence ID" value="KWX16906.1"/>
    <property type="molecule type" value="Genomic_DNA"/>
</dbReference>
<dbReference type="AlphaFoldDB" id="A0A132P3M0"/>
<protein>
    <submittedName>
        <fullName evidence="2">6-phospho-alpha-glucosidase</fullName>
    </submittedName>
</protein>
<dbReference type="Pfam" id="PF02056">
    <property type="entry name" value="Glyco_hydro_4"/>
    <property type="match status" value="1"/>
</dbReference>
<proteinExistence type="predicted"/>
<evidence type="ECO:0000256" key="1">
    <source>
        <dbReference type="ARBA" id="ARBA00023027"/>
    </source>
</evidence>
<dbReference type="InterPro" id="IPR036291">
    <property type="entry name" value="NAD(P)-bd_dom_sf"/>
</dbReference>
<dbReference type="GO" id="GO:0005975">
    <property type="term" value="P:carbohydrate metabolic process"/>
    <property type="evidence" value="ECO:0007669"/>
    <property type="project" value="InterPro"/>
</dbReference>
<accession>A0A132P3M0</accession>
<dbReference type="SUPFAM" id="SSF51735">
    <property type="entry name" value="NAD(P)-binding Rossmann-fold domains"/>
    <property type="match status" value="1"/>
</dbReference>
<dbReference type="Proteomes" id="UP000070452">
    <property type="component" value="Unassembled WGS sequence"/>
</dbReference>
<dbReference type="Gene3D" id="3.40.50.720">
    <property type="entry name" value="NAD(P)-binding Rossmann-like Domain"/>
    <property type="match status" value="1"/>
</dbReference>
<evidence type="ECO:0000313" key="3">
    <source>
        <dbReference type="Proteomes" id="UP000070452"/>
    </source>
</evidence>
<sequence length="106" mass="12643">MMKKQIITIAGGGSTYTPGIVQAILNNEKRLPLSEIRLYDIDEERNMDMYLIVKFMLKKKVFQIFAFVQRMIQSLLLQDAILFSHKFVLEDWRCEKRTKRFHLNMD</sequence>
<evidence type="ECO:0000313" key="2">
    <source>
        <dbReference type="EMBL" id="KWX16906.1"/>
    </source>
</evidence>
<dbReference type="InterPro" id="IPR001088">
    <property type="entry name" value="Glyco_hydro_4"/>
</dbReference>
<name>A0A132P3M0_ENTFC</name>
<dbReference type="GO" id="GO:0004553">
    <property type="term" value="F:hydrolase activity, hydrolyzing O-glycosyl compounds"/>
    <property type="evidence" value="ECO:0007669"/>
    <property type="project" value="InterPro"/>
</dbReference>
<organism evidence="2 3">
    <name type="scientific">Enterococcus faecium</name>
    <name type="common">Streptococcus faecium</name>
    <dbReference type="NCBI Taxonomy" id="1352"/>
    <lineage>
        <taxon>Bacteria</taxon>
        <taxon>Bacillati</taxon>
        <taxon>Bacillota</taxon>
        <taxon>Bacilli</taxon>
        <taxon>Lactobacillales</taxon>
        <taxon>Enterococcaceae</taxon>
        <taxon>Enterococcus</taxon>
    </lineage>
</organism>
<dbReference type="PANTHER" id="PTHR32092">
    <property type="entry name" value="6-PHOSPHO-BETA-GLUCOSIDASE-RELATED"/>
    <property type="match status" value="1"/>
</dbReference>
<gene>
    <name evidence="2" type="ORF">AWT83_14460</name>
</gene>
<comment type="caution">
    <text evidence="2">The sequence shown here is derived from an EMBL/GenBank/DDBJ whole genome shotgun (WGS) entry which is preliminary data.</text>
</comment>